<feature type="region of interest" description="Disordered" evidence="1">
    <location>
        <begin position="783"/>
        <end position="815"/>
    </location>
</feature>
<dbReference type="InParanoid" id="A9V412"/>
<dbReference type="GO" id="GO:0005815">
    <property type="term" value="C:microtubule organizing center"/>
    <property type="evidence" value="ECO:0000318"/>
    <property type="project" value="GO_Central"/>
</dbReference>
<dbReference type="Pfam" id="PF00168">
    <property type="entry name" value="C2"/>
    <property type="match status" value="1"/>
</dbReference>
<name>A9V412_MONBE</name>
<feature type="compositionally biased region" description="Low complexity" evidence="1">
    <location>
        <begin position="454"/>
        <end position="475"/>
    </location>
</feature>
<accession>A9V412</accession>
<dbReference type="STRING" id="81824.A9V412"/>
<dbReference type="GO" id="GO:0034451">
    <property type="term" value="C:centriolar satellite"/>
    <property type="evidence" value="ECO:0000318"/>
    <property type="project" value="GO_Central"/>
</dbReference>
<dbReference type="RefSeq" id="XP_001747434.1">
    <property type="nucleotide sequence ID" value="XM_001747382.1"/>
</dbReference>
<organism evidence="3 4">
    <name type="scientific">Monosiga brevicollis</name>
    <name type="common">Choanoflagellate</name>
    <dbReference type="NCBI Taxonomy" id="81824"/>
    <lineage>
        <taxon>Eukaryota</taxon>
        <taxon>Choanoflagellata</taxon>
        <taxon>Craspedida</taxon>
        <taxon>Salpingoecidae</taxon>
        <taxon>Monosiga</taxon>
    </lineage>
</organism>
<evidence type="ECO:0000256" key="1">
    <source>
        <dbReference type="SAM" id="MobiDB-lite"/>
    </source>
</evidence>
<dbReference type="Proteomes" id="UP000001357">
    <property type="component" value="Unassembled WGS sequence"/>
</dbReference>
<dbReference type="eggNOG" id="ENOG502QRQ8">
    <property type="taxonomic scope" value="Eukaryota"/>
</dbReference>
<dbReference type="PANTHER" id="PTHR21254:SF1">
    <property type="entry name" value="C2 DOMAIN-CONTAINING PROTEIN 3"/>
    <property type="match status" value="1"/>
</dbReference>
<sequence length="1977" mass="213336">MDAPDGSSPQKSRTPQSTLSGKGSETTSTSPLESVNPAAPLLPVASRTLKDAPRQASSVGPASDHLATITTSLPHEEPESAEADADGALDALIARGQRLQAELHTFAEELKGDFSQSPRTVHDIPYEHRHASARSFHAAHSTPLGRESNFDSDTELLVGAVQHSRALQPDPNTSLDSLPLSDQNLLDELLYRDPDLDTFPATWPHLPGDAAVSAALNGQMGKGISSTSAPYPATHMTVASDAQWQQESSHGLQLHHNEPGPQQSRSPRSASSPKAQRSSASAASVTRPLEPSIRPHQIADVQAGSAINSTTEFPRESVARGHEPYSDPVTLAGQTLSRPRFEQLLRLDRLAFLIADVDAGGLQPPPWTDAGREQIELEFSLPAQGILNNVGEPDMDAHIVRVSASACSSDELLFNRRVDLRVQLDAEILEVWLRSVVVFRLVRLEDNRDEALESNSSDSSSSSSSSSSSNSSNSNGDNEMDGDRGTRSRVLERAGPRHAAPRRQLLAVASLNLATLLQASGAGAGIELPLTNLHASAVDGCQAVLHASVQFDYHANEQPEAVGEAPGSQAPPLTASVSRESTTPTILHVLLQATDVRGLQPRPISKLPHNLYLRSRLGIQPEAVTSPVSWSTDQPRFQHQHLLPVRYSPKLVQDLQTALAVLEIWDRAGSDDGTDRLIGLVKLPLHDFYLAFRDVEVARAILRAELPVFAANDFQPIVDPISGSLQGRIKIALAAGSQRQVALLLRHRLTPRLEDEANQEETNNTDASQSDLDARRRARVLFTTDGPRQVDDRSGSGNKVSGTASNPTLNSTMSIDETGDAVADELDTGLSRTIVTMHLEALQDLDLFQHSLYGEADCFIEYTWPESNERAVEQLLLRSIKRSGNLHELDGAVPALGPRQFHSLVSERAEAAATMLVAALSGIEHRIECSGVELHLVQRRYAPSQSDQRVAVAVLQSSQIRALLQATCRARPGTTMQQTWRLPLLSTHHQSRVGTLILSLHCRQEPLTLPEAASAALKQVRQTGFTSEATRLDMPRQVVRVRPTRLTGLGSAMTALANEVRRKELLLAAELGGFLYLRLALAGRAGHVEPQTERSALPDMSAYARCSPWHSTAVSSRAFAPQFADEVVFEGAADHVLVQTWLALQGRPSAADLLLAETAVPIRRMPQDTGFVRMWRPLVRPTGTPEVHHVELASPEDRLGSAQGQAVGAVELSIQAAPVVGSPPTPVLSPPAFLDRHVQLQLIVEEALLPNRVRTSDGDGAWQWLDRPQLEFFVRYTLPDGRLQESRPCRAQARARQSGVVCNLQHRGAFSLILTPTAAAALVRQLEVQLWVRTTNLRSGHEPPSPHHQSSSATGCQMSADTVDETWLGSAYLDAAPLLHGSFTVSDLLPLVTPNAREMSGAQVRVHAILDLLESGARVPHGTAPDTATTDVHGTSVRDRPLAPHLIGTQESDVQSAGVMCSVAVTRALHLQLGSHPLPRAYETYVSYAMGSEVQCTQVVDAGACPTWNHERMLSIPFSAGDATCNQLLFKVWCRSMSATPSQELLLGTAAVNLEPLQYGLRQLSGWYHVFSESGHQVGQLCLTVQPTQPVPPPPRVQAVPELRYQAYQRPDFVPPEASSKQVPLLEDNNVLSSSFLRRQLQSNLEELSQLGNRLGYSSSATAGHTSPQQHLDDCHPHQGPELAQTDSQQVPAFLSTGLHSHDQGETAQVDNPLQRARNLLNRLHSVGVPQSYSSSQTHPTQFAAPPRHSPALLAAGQTPARGADVDGGGINEEVDAWNTTVSTEAADHSLADPHDTSQTEGNIATIESPHPSNIVRSSVAAEASTAPPPLDEASAGNEPDDQATAEPNTSPVHDSTEAAHASPSPIRSIKRDAQMPSEPEGGWESAISTPLSLSPLSSRGASPMPTNSPNCSAAAPTAAMAQTAFEKAAANNHPGQVSGAEPETHRRSVRVDVVRADNQHFIPHEYRHQPIQGMFE</sequence>
<dbReference type="GO" id="GO:0071539">
    <property type="term" value="P:protein localization to centrosome"/>
    <property type="evidence" value="ECO:0000318"/>
    <property type="project" value="GO_Central"/>
</dbReference>
<keyword evidence="4" id="KW-1185">Reference proteome</keyword>
<feature type="compositionally biased region" description="Low complexity" evidence="1">
    <location>
        <begin position="261"/>
        <end position="284"/>
    </location>
</feature>
<feature type="compositionally biased region" description="Basic and acidic residues" evidence="1">
    <location>
        <begin position="313"/>
        <end position="325"/>
    </location>
</feature>
<dbReference type="GO" id="GO:0005814">
    <property type="term" value="C:centriole"/>
    <property type="evidence" value="ECO:0000318"/>
    <property type="project" value="GO_Central"/>
</dbReference>
<feature type="compositionally biased region" description="Basic and acidic residues" evidence="1">
    <location>
        <begin position="1787"/>
        <end position="1798"/>
    </location>
</feature>
<evidence type="ECO:0000313" key="4">
    <source>
        <dbReference type="Proteomes" id="UP000001357"/>
    </source>
</evidence>
<dbReference type="FunCoup" id="A9V412">
    <property type="interactions" value="389"/>
</dbReference>
<dbReference type="PANTHER" id="PTHR21254">
    <property type="entry name" value="C2 DOMAIN-CONTAINING PROTEIN 3"/>
    <property type="match status" value="1"/>
</dbReference>
<feature type="domain" description="C2" evidence="2">
    <location>
        <begin position="567"/>
        <end position="699"/>
    </location>
</feature>
<feature type="compositionally biased region" description="Polar residues" evidence="1">
    <location>
        <begin position="1656"/>
        <end position="1670"/>
    </location>
</feature>
<evidence type="ECO:0000259" key="2">
    <source>
        <dbReference type="PROSITE" id="PS50004"/>
    </source>
</evidence>
<dbReference type="GeneID" id="5892709"/>
<feature type="region of interest" description="Disordered" evidence="1">
    <location>
        <begin position="1656"/>
        <end position="1685"/>
    </location>
</feature>
<feature type="region of interest" description="Disordered" evidence="1">
    <location>
        <begin position="1787"/>
        <end position="1919"/>
    </location>
</feature>
<dbReference type="KEGG" id="mbr:MONBRDRAFT_9671"/>
<dbReference type="PROSITE" id="PS50004">
    <property type="entry name" value="C2"/>
    <property type="match status" value="2"/>
</dbReference>
<feature type="compositionally biased region" description="Low complexity" evidence="1">
    <location>
        <begin position="1886"/>
        <end position="1904"/>
    </location>
</feature>
<dbReference type="EMBL" id="CH991557">
    <property type="protein sequence ID" value="EDQ87901.1"/>
    <property type="molecule type" value="Genomic_DNA"/>
</dbReference>
<evidence type="ECO:0000313" key="3">
    <source>
        <dbReference type="EMBL" id="EDQ87901.1"/>
    </source>
</evidence>
<feature type="compositionally biased region" description="Polar residues" evidence="1">
    <location>
        <begin position="240"/>
        <end position="251"/>
    </location>
</feature>
<dbReference type="SUPFAM" id="SSF49562">
    <property type="entry name" value="C2 domain (Calcium/lipid-binding domain, CaLB)"/>
    <property type="match status" value="1"/>
</dbReference>
<feature type="region of interest" description="Disordered" evidence="1">
    <location>
        <begin position="450"/>
        <end position="485"/>
    </location>
</feature>
<reference evidence="3 4" key="1">
    <citation type="journal article" date="2008" name="Nature">
        <title>The genome of the choanoflagellate Monosiga brevicollis and the origin of metazoans.</title>
        <authorList>
            <consortium name="JGI Sequencing"/>
            <person name="King N."/>
            <person name="Westbrook M.J."/>
            <person name="Young S.L."/>
            <person name="Kuo A."/>
            <person name="Abedin M."/>
            <person name="Chapman J."/>
            <person name="Fairclough S."/>
            <person name="Hellsten U."/>
            <person name="Isogai Y."/>
            <person name="Letunic I."/>
            <person name="Marr M."/>
            <person name="Pincus D."/>
            <person name="Putnam N."/>
            <person name="Rokas A."/>
            <person name="Wright K.J."/>
            <person name="Zuzow R."/>
            <person name="Dirks W."/>
            <person name="Good M."/>
            <person name="Goodstein D."/>
            <person name="Lemons D."/>
            <person name="Li W."/>
            <person name="Lyons J.B."/>
            <person name="Morris A."/>
            <person name="Nichols S."/>
            <person name="Richter D.J."/>
            <person name="Salamov A."/>
            <person name="Bork P."/>
            <person name="Lim W.A."/>
            <person name="Manning G."/>
            <person name="Miller W.T."/>
            <person name="McGinnis W."/>
            <person name="Shapiro H."/>
            <person name="Tjian R."/>
            <person name="Grigoriev I.V."/>
            <person name="Rokhsar D."/>
        </authorList>
    </citation>
    <scope>NUCLEOTIDE SEQUENCE [LARGE SCALE GENOMIC DNA]</scope>
    <source>
        <strain evidence="4">MX1 / ATCC 50154</strain>
    </source>
</reference>
<protein>
    <recommendedName>
        <fullName evidence="2">C2 domain-containing protein</fullName>
    </recommendedName>
</protein>
<feature type="region of interest" description="Disordered" evidence="1">
    <location>
        <begin position="1419"/>
        <end position="1439"/>
    </location>
</feature>
<feature type="domain" description="C2" evidence="2">
    <location>
        <begin position="1442"/>
        <end position="1568"/>
    </location>
</feature>
<dbReference type="InterPro" id="IPR035892">
    <property type="entry name" value="C2_domain_sf"/>
</dbReference>
<feature type="region of interest" description="Disordered" evidence="1">
    <location>
        <begin position="240"/>
        <end position="331"/>
    </location>
</feature>
<dbReference type="Gene3D" id="2.60.40.150">
    <property type="entry name" value="C2 domain"/>
    <property type="match status" value="1"/>
</dbReference>
<dbReference type="GO" id="GO:0060271">
    <property type="term" value="P:cilium assembly"/>
    <property type="evidence" value="ECO:0000318"/>
    <property type="project" value="GO_Central"/>
</dbReference>
<feature type="region of interest" description="Disordered" evidence="1">
    <location>
        <begin position="1337"/>
        <end position="1357"/>
    </location>
</feature>
<gene>
    <name evidence="3" type="ORF">MONBRDRAFT_9671</name>
</gene>
<feature type="region of interest" description="Disordered" evidence="1">
    <location>
        <begin position="1"/>
        <end position="85"/>
    </location>
</feature>
<dbReference type="GO" id="GO:0061511">
    <property type="term" value="P:centriole elongation"/>
    <property type="evidence" value="ECO:0000318"/>
    <property type="project" value="GO_Central"/>
</dbReference>
<dbReference type="InterPro" id="IPR000008">
    <property type="entry name" value="C2_dom"/>
</dbReference>
<proteinExistence type="predicted"/>
<feature type="compositionally biased region" description="Polar residues" evidence="1">
    <location>
        <begin position="7"/>
        <end position="33"/>
    </location>
</feature>
<feature type="compositionally biased region" description="Polar residues" evidence="1">
    <location>
        <begin position="795"/>
        <end position="815"/>
    </location>
</feature>